<reference evidence="4" key="1">
    <citation type="submission" date="2022-10" db="EMBL/GenBank/DDBJ databases">
        <title>Genome assembly of Pristionchus species.</title>
        <authorList>
            <person name="Yoshida K."/>
            <person name="Sommer R.J."/>
        </authorList>
    </citation>
    <scope>NUCLEOTIDE SEQUENCE [LARGE SCALE GENOMIC DNA]</scope>
    <source>
        <strain evidence="4">RS5460</strain>
    </source>
</reference>
<organism evidence="3 4">
    <name type="scientific">Pristionchus mayeri</name>
    <dbReference type="NCBI Taxonomy" id="1317129"/>
    <lineage>
        <taxon>Eukaryota</taxon>
        <taxon>Metazoa</taxon>
        <taxon>Ecdysozoa</taxon>
        <taxon>Nematoda</taxon>
        <taxon>Chromadorea</taxon>
        <taxon>Rhabditida</taxon>
        <taxon>Rhabditina</taxon>
        <taxon>Diplogasteromorpha</taxon>
        <taxon>Diplogasteroidea</taxon>
        <taxon>Neodiplogasteridae</taxon>
        <taxon>Pristionchus</taxon>
    </lineage>
</organism>
<feature type="compositionally biased region" description="Basic and acidic residues" evidence="2">
    <location>
        <begin position="1"/>
        <end position="23"/>
    </location>
</feature>
<sequence length="476" mass="53931">KKVMDDYKPAVTAKSERESKGNEPVDCSDFFKSALKLKAMQDDLLKSRQMLDEERQKNAKLEQKYQNAVRAAGSEKSRVEELERIIDKKPAQKEREFKQKIVDLSEQLELEQQTSARWLAMYQGAVRELRVEEARVQSLESMIEKKPLIRKNSDNSKDLEKIMMGLMKEVEKGKKLYFESKKRIDEVTSKLAKYENKKTRSIDTLTEMTTNNSVTDKTAGIDSSIGQLEQESEQNVVIAGDLGRGKRQKRKNRRYEENEEDEKKEKGEVEKQKKTVYMKRKTEEVSTVPASTLVIPRKRRSGTAPRSDDEMETDSETAADLPSAVSFPLAPSVALSGSGRKGEVPIPRKRSGPTTLREILNSHGLGGDVLDGMERGTSVPGSYSGSIFAASSFVSRKEKEEEEVAWTALSRAYIQTLPKDEGSLAIKKKSFIDYWRTMSRAGKDAFYRKYGVKQITSEKREEDGEGKEESGEETDD</sequence>
<evidence type="ECO:0000313" key="4">
    <source>
        <dbReference type="Proteomes" id="UP001328107"/>
    </source>
</evidence>
<protein>
    <submittedName>
        <fullName evidence="3">Uncharacterized protein</fullName>
    </submittedName>
</protein>
<feature type="region of interest" description="Disordered" evidence="2">
    <location>
        <begin position="457"/>
        <end position="476"/>
    </location>
</feature>
<feature type="region of interest" description="Disordered" evidence="2">
    <location>
        <begin position="224"/>
        <end position="354"/>
    </location>
</feature>
<evidence type="ECO:0000256" key="1">
    <source>
        <dbReference type="SAM" id="Coils"/>
    </source>
</evidence>
<feature type="compositionally biased region" description="Basic and acidic residues" evidence="2">
    <location>
        <begin position="261"/>
        <end position="273"/>
    </location>
</feature>
<keyword evidence="1" id="KW-0175">Coiled coil</keyword>
<keyword evidence="4" id="KW-1185">Reference proteome</keyword>
<feature type="compositionally biased region" description="Polar residues" evidence="2">
    <location>
        <begin position="224"/>
        <end position="235"/>
    </location>
</feature>
<feature type="coiled-coil region" evidence="1">
    <location>
        <begin position="37"/>
        <end position="114"/>
    </location>
</feature>
<gene>
    <name evidence="3" type="ORF">PMAYCL1PPCAC_08402</name>
</gene>
<evidence type="ECO:0000313" key="3">
    <source>
        <dbReference type="EMBL" id="GMR38207.1"/>
    </source>
</evidence>
<feature type="compositionally biased region" description="Acidic residues" evidence="2">
    <location>
        <begin position="463"/>
        <end position="476"/>
    </location>
</feature>
<comment type="caution">
    <text evidence="3">The sequence shown here is derived from an EMBL/GenBank/DDBJ whole genome shotgun (WGS) entry which is preliminary data.</text>
</comment>
<accession>A0AAN5CCE5</accession>
<name>A0AAN5CCE5_9BILA</name>
<evidence type="ECO:0000256" key="2">
    <source>
        <dbReference type="SAM" id="MobiDB-lite"/>
    </source>
</evidence>
<feature type="region of interest" description="Disordered" evidence="2">
    <location>
        <begin position="1"/>
        <end position="24"/>
    </location>
</feature>
<proteinExistence type="predicted"/>
<feature type="non-terminal residue" evidence="3">
    <location>
        <position position="1"/>
    </location>
</feature>
<dbReference type="AlphaFoldDB" id="A0AAN5CCE5"/>
<dbReference type="Proteomes" id="UP001328107">
    <property type="component" value="Unassembled WGS sequence"/>
</dbReference>
<dbReference type="EMBL" id="BTRK01000002">
    <property type="protein sequence ID" value="GMR38207.1"/>
    <property type="molecule type" value="Genomic_DNA"/>
</dbReference>